<proteinExistence type="predicted"/>
<dbReference type="Pfam" id="PF14085">
    <property type="entry name" value="DUF4265"/>
    <property type="match status" value="1"/>
</dbReference>
<organism evidence="1 2">
    <name type="scientific">Isoptericola sediminis</name>
    <dbReference type="NCBI Taxonomy" id="2733572"/>
    <lineage>
        <taxon>Bacteria</taxon>
        <taxon>Bacillati</taxon>
        <taxon>Actinomycetota</taxon>
        <taxon>Actinomycetes</taxon>
        <taxon>Micrococcales</taxon>
        <taxon>Promicromonosporaceae</taxon>
        <taxon>Isoptericola</taxon>
    </lineage>
</organism>
<evidence type="ECO:0000313" key="2">
    <source>
        <dbReference type="Proteomes" id="UP000557204"/>
    </source>
</evidence>
<keyword evidence="2" id="KW-1185">Reference proteome</keyword>
<name>A0A849K1A1_9MICO</name>
<protein>
    <submittedName>
        <fullName evidence="1">DUF4265 domain-containing protein</fullName>
    </submittedName>
</protein>
<dbReference type="AlphaFoldDB" id="A0A849K1A1"/>
<reference evidence="1 2" key="1">
    <citation type="submission" date="2020-05" db="EMBL/GenBank/DDBJ databases">
        <title>Genome sequence of Isoptericola sp. JC619 isolated from Chilika lagoon, India.</title>
        <authorList>
            <person name="Kumar D."/>
            <person name="Appam K."/>
            <person name="Gandham S."/>
            <person name="Uppada J."/>
            <person name="Sasikala C."/>
            <person name="Venkata Ramana C."/>
        </authorList>
    </citation>
    <scope>NUCLEOTIDE SEQUENCE [LARGE SCALE GENOMIC DNA]</scope>
    <source>
        <strain evidence="1 2">JC619</strain>
    </source>
</reference>
<dbReference type="RefSeq" id="WP_171246453.1">
    <property type="nucleotide sequence ID" value="NZ_JABFAJ010000010.1"/>
</dbReference>
<evidence type="ECO:0000313" key="1">
    <source>
        <dbReference type="EMBL" id="NNU26938.1"/>
    </source>
</evidence>
<comment type="caution">
    <text evidence="1">The sequence shown here is derived from an EMBL/GenBank/DDBJ whole genome shotgun (WGS) entry which is preliminary data.</text>
</comment>
<sequence>MSFEMEAESDSWPPVLSERTWCERTDVRGELRVLNTPLFVRGIAYGDRIAARPDHELRELVYEELTGESGYSTLRIVLHEDDERAAVEEHLGTVGCVWESSCTFAQLIAVDVPPTVDYASLRGWLIRRQQAGGIGLQEGAISGIHHRQARD</sequence>
<dbReference type="EMBL" id="JABFAJ010000010">
    <property type="protein sequence ID" value="NNU26938.1"/>
    <property type="molecule type" value="Genomic_DNA"/>
</dbReference>
<gene>
    <name evidence="1" type="ORF">HLI28_05175</name>
</gene>
<accession>A0A849K1A1</accession>
<dbReference type="InterPro" id="IPR025361">
    <property type="entry name" value="DUF4265"/>
</dbReference>
<dbReference type="Proteomes" id="UP000557204">
    <property type="component" value="Unassembled WGS sequence"/>
</dbReference>